<name>A0A0F9D4A5_9ZZZZ</name>
<dbReference type="AlphaFoldDB" id="A0A0F9D4A5"/>
<reference evidence="1" key="1">
    <citation type="journal article" date="2015" name="Nature">
        <title>Complex archaea that bridge the gap between prokaryotes and eukaryotes.</title>
        <authorList>
            <person name="Spang A."/>
            <person name="Saw J.H."/>
            <person name="Jorgensen S.L."/>
            <person name="Zaremba-Niedzwiedzka K."/>
            <person name="Martijn J."/>
            <person name="Lind A.E."/>
            <person name="van Eijk R."/>
            <person name="Schleper C."/>
            <person name="Guy L."/>
            <person name="Ettema T.J."/>
        </authorList>
    </citation>
    <scope>NUCLEOTIDE SEQUENCE</scope>
</reference>
<feature type="non-terminal residue" evidence="1">
    <location>
        <position position="1"/>
    </location>
</feature>
<comment type="caution">
    <text evidence="1">The sequence shown here is derived from an EMBL/GenBank/DDBJ whole genome shotgun (WGS) entry which is preliminary data.</text>
</comment>
<protein>
    <submittedName>
        <fullName evidence="1">Uncharacterized protein</fullName>
    </submittedName>
</protein>
<evidence type="ECO:0000313" key="1">
    <source>
        <dbReference type="EMBL" id="KKL12656.1"/>
    </source>
</evidence>
<dbReference type="EMBL" id="LAZR01041172">
    <property type="protein sequence ID" value="KKL12656.1"/>
    <property type="molecule type" value="Genomic_DNA"/>
</dbReference>
<sequence length="42" mass="5163">VEMNEKKQFKPTYAEWKVEIAKAKIAHSLELYKAKIDRWRER</sequence>
<proteinExistence type="predicted"/>
<accession>A0A0F9D4A5</accession>
<organism evidence="1">
    <name type="scientific">marine sediment metagenome</name>
    <dbReference type="NCBI Taxonomy" id="412755"/>
    <lineage>
        <taxon>unclassified sequences</taxon>
        <taxon>metagenomes</taxon>
        <taxon>ecological metagenomes</taxon>
    </lineage>
</organism>
<gene>
    <name evidence="1" type="ORF">LCGC14_2533550</name>
</gene>